<accession>A0A2A6BNA1</accession>
<dbReference type="Proteomes" id="UP000005239">
    <property type="component" value="Unassembled WGS sequence"/>
</dbReference>
<dbReference type="PANTHER" id="PTHR18901:SF38">
    <property type="entry name" value="PSEUDOURIDINE-5'-PHOSPHATASE"/>
    <property type="match status" value="1"/>
</dbReference>
<dbReference type="PANTHER" id="PTHR18901">
    <property type="entry name" value="2-DEOXYGLUCOSE-6-PHOSPHATE PHOSPHATASE 2"/>
    <property type="match status" value="1"/>
</dbReference>
<sequence>MPEIHPVSHVIFDFDGLLVDTETCYTEALARMLKPFDRVFTMEKKAAMMGMKMQDAVEWLISHEGIGERVTTQEFMKDYIVHLDELLRHGPLKEGAERLVKHLDKHIVAVVKHNIPMAICTGSNTKEYEQKSASHRELWALIPLIVLTGDDPHVKNGKPAPDGYIETMKRFPSPPSSARDVLVLEDAPNGVKSGLAAGCQVVQVPTGPEACFRMGADIDAKITVLSTLADFDPTVFGLPAYD</sequence>
<protein>
    <submittedName>
        <fullName evidence="1">Hydrolase</fullName>
    </submittedName>
</protein>
<dbReference type="InterPro" id="IPR023198">
    <property type="entry name" value="PGP-like_dom2"/>
</dbReference>
<keyword evidence="2" id="KW-1185">Reference proteome</keyword>
<dbReference type="InterPro" id="IPR023214">
    <property type="entry name" value="HAD_sf"/>
</dbReference>
<dbReference type="AlphaFoldDB" id="A0A2A6BNA1"/>
<gene>
    <name evidence="1" type="primary">WBGene00272032</name>
</gene>
<dbReference type="Gene3D" id="3.40.50.1000">
    <property type="entry name" value="HAD superfamily/HAD-like"/>
    <property type="match status" value="1"/>
</dbReference>
<proteinExistence type="predicted"/>
<dbReference type="SFLD" id="SFLDG01129">
    <property type="entry name" value="C1.5:_HAD__Beta-PGM__Phosphata"/>
    <property type="match status" value="1"/>
</dbReference>
<dbReference type="Gene3D" id="1.10.150.240">
    <property type="entry name" value="Putative phosphatase, domain 2"/>
    <property type="match status" value="1"/>
</dbReference>
<dbReference type="OrthoDB" id="40579at2759"/>
<dbReference type="SUPFAM" id="SSF56784">
    <property type="entry name" value="HAD-like"/>
    <property type="match status" value="1"/>
</dbReference>
<dbReference type="Pfam" id="PF13419">
    <property type="entry name" value="HAD_2"/>
    <property type="match status" value="1"/>
</dbReference>
<evidence type="ECO:0000313" key="1">
    <source>
        <dbReference type="EnsemblMetazoa" id="PPA33663.1"/>
    </source>
</evidence>
<reference evidence="2" key="1">
    <citation type="journal article" date="2008" name="Nat. Genet.">
        <title>The Pristionchus pacificus genome provides a unique perspective on nematode lifestyle and parasitism.</title>
        <authorList>
            <person name="Dieterich C."/>
            <person name="Clifton S.W."/>
            <person name="Schuster L.N."/>
            <person name="Chinwalla A."/>
            <person name="Delehaunty K."/>
            <person name="Dinkelacker I."/>
            <person name="Fulton L."/>
            <person name="Fulton R."/>
            <person name="Godfrey J."/>
            <person name="Minx P."/>
            <person name="Mitreva M."/>
            <person name="Roeseler W."/>
            <person name="Tian H."/>
            <person name="Witte H."/>
            <person name="Yang S.P."/>
            <person name="Wilson R.K."/>
            <person name="Sommer R.J."/>
        </authorList>
    </citation>
    <scope>NUCLEOTIDE SEQUENCE [LARGE SCALE GENOMIC DNA]</scope>
    <source>
        <strain evidence="2">PS312</strain>
    </source>
</reference>
<dbReference type="GO" id="GO:0016791">
    <property type="term" value="F:phosphatase activity"/>
    <property type="evidence" value="ECO:0000318"/>
    <property type="project" value="GO_Central"/>
</dbReference>
<evidence type="ECO:0000313" key="2">
    <source>
        <dbReference type="Proteomes" id="UP000005239"/>
    </source>
</evidence>
<reference evidence="1" key="2">
    <citation type="submission" date="2022-06" db="UniProtKB">
        <authorList>
            <consortium name="EnsemblMetazoa"/>
        </authorList>
    </citation>
    <scope>IDENTIFICATION</scope>
    <source>
        <strain evidence="1">PS312</strain>
    </source>
</reference>
<accession>A0A8R1YJW6</accession>
<dbReference type="EnsemblMetazoa" id="PPA33663.1">
    <property type="protein sequence ID" value="PPA33663.1"/>
    <property type="gene ID" value="WBGene00272032"/>
</dbReference>
<dbReference type="InterPro" id="IPR036412">
    <property type="entry name" value="HAD-like_sf"/>
</dbReference>
<dbReference type="SFLD" id="SFLDS00003">
    <property type="entry name" value="Haloacid_Dehalogenase"/>
    <property type="match status" value="1"/>
</dbReference>
<name>A0A2A6BNA1_PRIPA</name>
<dbReference type="InterPro" id="IPR041492">
    <property type="entry name" value="HAD_2"/>
</dbReference>
<organism evidence="1 2">
    <name type="scientific">Pristionchus pacificus</name>
    <name type="common">Parasitic nematode worm</name>
    <dbReference type="NCBI Taxonomy" id="54126"/>
    <lineage>
        <taxon>Eukaryota</taxon>
        <taxon>Metazoa</taxon>
        <taxon>Ecdysozoa</taxon>
        <taxon>Nematoda</taxon>
        <taxon>Chromadorea</taxon>
        <taxon>Rhabditida</taxon>
        <taxon>Rhabditina</taxon>
        <taxon>Diplogasteromorpha</taxon>
        <taxon>Diplogasteroidea</taxon>
        <taxon>Neodiplogasteridae</taxon>
        <taxon>Pristionchus</taxon>
    </lineage>
</organism>